<dbReference type="EMBL" id="VIEB01000564">
    <property type="protein sequence ID" value="TQD86452.1"/>
    <property type="molecule type" value="Genomic_DNA"/>
</dbReference>
<proteinExistence type="predicted"/>
<organism evidence="1 2">
    <name type="scientific">Malus baccata</name>
    <name type="common">Siberian crab apple</name>
    <name type="synonym">Pyrus baccata</name>
    <dbReference type="NCBI Taxonomy" id="106549"/>
    <lineage>
        <taxon>Eukaryota</taxon>
        <taxon>Viridiplantae</taxon>
        <taxon>Streptophyta</taxon>
        <taxon>Embryophyta</taxon>
        <taxon>Tracheophyta</taxon>
        <taxon>Spermatophyta</taxon>
        <taxon>Magnoliopsida</taxon>
        <taxon>eudicotyledons</taxon>
        <taxon>Gunneridae</taxon>
        <taxon>Pentapetalae</taxon>
        <taxon>rosids</taxon>
        <taxon>fabids</taxon>
        <taxon>Rosales</taxon>
        <taxon>Rosaceae</taxon>
        <taxon>Amygdaloideae</taxon>
        <taxon>Maleae</taxon>
        <taxon>Malus</taxon>
    </lineage>
</organism>
<evidence type="ECO:0000313" key="2">
    <source>
        <dbReference type="Proteomes" id="UP000315295"/>
    </source>
</evidence>
<dbReference type="Proteomes" id="UP000315295">
    <property type="component" value="Unassembled WGS sequence"/>
</dbReference>
<protein>
    <submittedName>
        <fullName evidence="1">Uncharacterized protein</fullName>
    </submittedName>
</protein>
<gene>
    <name evidence="1" type="ORF">C1H46_027941</name>
</gene>
<reference evidence="1 2" key="1">
    <citation type="journal article" date="2019" name="G3 (Bethesda)">
        <title>Sequencing of a Wild Apple (Malus baccata) Genome Unravels the Differences Between Cultivated and Wild Apple Species Regarding Disease Resistance and Cold Tolerance.</title>
        <authorList>
            <person name="Chen X."/>
        </authorList>
    </citation>
    <scope>NUCLEOTIDE SEQUENCE [LARGE SCALE GENOMIC DNA]</scope>
    <source>
        <strain evidence="2">cv. Shandingzi</strain>
        <tissue evidence="1">Leaves</tissue>
    </source>
</reference>
<evidence type="ECO:0000313" key="1">
    <source>
        <dbReference type="EMBL" id="TQD86452.1"/>
    </source>
</evidence>
<accession>A0A540LJI4</accession>
<comment type="caution">
    <text evidence="1">The sequence shown here is derived from an EMBL/GenBank/DDBJ whole genome shotgun (WGS) entry which is preliminary data.</text>
</comment>
<dbReference type="AlphaFoldDB" id="A0A540LJI4"/>
<keyword evidence="2" id="KW-1185">Reference proteome</keyword>
<sequence length="83" mass="9736">MRHQHGEFTELCAECRLAMAKAFQWCEKKTCPAFQNLNTIRLIENREQVKQKIVADYKARADAHDEILNQLQLKLRHCKIATP</sequence>
<name>A0A540LJI4_MALBA</name>